<evidence type="ECO:0000256" key="1">
    <source>
        <dbReference type="ARBA" id="ARBA00004123"/>
    </source>
</evidence>
<dbReference type="AlphaFoldDB" id="A0A6D2IDZ1"/>
<evidence type="ECO:0000256" key="2">
    <source>
        <dbReference type="ARBA" id="ARBA00023015"/>
    </source>
</evidence>
<evidence type="ECO:0000256" key="5">
    <source>
        <dbReference type="ARBA" id="ARBA00023242"/>
    </source>
</evidence>
<evidence type="ECO:0000313" key="8">
    <source>
        <dbReference type="EMBL" id="CAA7026472.1"/>
    </source>
</evidence>
<evidence type="ECO:0000313" key="9">
    <source>
        <dbReference type="Proteomes" id="UP000467841"/>
    </source>
</evidence>
<accession>A0A6D2IDZ1</accession>
<feature type="region of interest" description="Disordered" evidence="6">
    <location>
        <begin position="47"/>
        <end position="78"/>
    </location>
</feature>
<comment type="subcellular location">
    <subcellularLocation>
        <location evidence="1">Nucleus</location>
    </subcellularLocation>
</comment>
<keyword evidence="3" id="KW-0238">DNA-binding</keyword>
<dbReference type="PANTHER" id="PTHR31541:SF45">
    <property type="entry name" value="GENOME ASSEMBLY, CHROMOSOME: A10"/>
    <property type="match status" value="1"/>
</dbReference>
<evidence type="ECO:0000259" key="7">
    <source>
        <dbReference type="PROSITE" id="PS50863"/>
    </source>
</evidence>
<dbReference type="GO" id="GO:0003677">
    <property type="term" value="F:DNA binding"/>
    <property type="evidence" value="ECO:0007669"/>
    <property type="project" value="UniProtKB-KW"/>
</dbReference>
<keyword evidence="5" id="KW-0539">Nucleus</keyword>
<feature type="compositionally biased region" description="Basic residues" evidence="6">
    <location>
        <begin position="47"/>
        <end position="61"/>
    </location>
</feature>
<organism evidence="8 9">
    <name type="scientific">Microthlaspi erraticum</name>
    <dbReference type="NCBI Taxonomy" id="1685480"/>
    <lineage>
        <taxon>Eukaryota</taxon>
        <taxon>Viridiplantae</taxon>
        <taxon>Streptophyta</taxon>
        <taxon>Embryophyta</taxon>
        <taxon>Tracheophyta</taxon>
        <taxon>Spermatophyta</taxon>
        <taxon>Magnoliopsida</taxon>
        <taxon>eudicotyledons</taxon>
        <taxon>Gunneridae</taxon>
        <taxon>Pentapetalae</taxon>
        <taxon>rosids</taxon>
        <taxon>malvids</taxon>
        <taxon>Brassicales</taxon>
        <taxon>Brassicaceae</taxon>
        <taxon>Coluteocarpeae</taxon>
        <taxon>Microthlaspi</taxon>
    </lineage>
</organism>
<gene>
    <name evidence="8" type="ORF">MERR_LOCUS13707</name>
</gene>
<dbReference type="Pfam" id="PF03754">
    <property type="entry name" value="At2g31720-like"/>
    <property type="match status" value="1"/>
</dbReference>
<evidence type="ECO:0000256" key="3">
    <source>
        <dbReference type="ARBA" id="ARBA00023125"/>
    </source>
</evidence>
<keyword evidence="4" id="KW-0804">Transcription</keyword>
<sequence length="232" mass="27242">MRRNMHPLEIELLKEATVIKTFKQLEEEERMKKQEERMKRIFDLVPRRRRTLGRRRPRAKPQSRNFPKDPRKRSPVHKHITKPKWLLRVLQDMKVDTDPMMIIQKPLDLNDVDPSLNRLSIPFHTINCNNFMNSDETKILGDDDLNNEGQMGVAAFLVDQRTEQWPVVLKKGLFRTVSGRKFMGFLLGGEWSQVVKANGLLDKDNITLWSFRRNGILFFALDSAGDSIDFKE</sequence>
<dbReference type="EMBL" id="CACVBM020001051">
    <property type="protein sequence ID" value="CAA7026472.1"/>
    <property type="molecule type" value="Genomic_DNA"/>
</dbReference>
<dbReference type="PANTHER" id="PTHR31541">
    <property type="entry name" value="B3 DOMAIN PLANT PROTEIN-RELATED"/>
    <property type="match status" value="1"/>
</dbReference>
<dbReference type="InterPro" id="IPR005508">
    <property type="entry name" value="At2g31720-like"/>
</dbReference>
<dbReference type="InterPro" id="IPR003340">
    <property type="entry name" value="B3_DNA-bd"/>
</dbReference>
<protein>
    <recommendedName>
        <fullName evidence="7">TF-B3 domain-containing protein</fullName>
    </recommendedName>
</protein>
<keyword evidence="9" id="KW-1185">Reference proteome</keyword>
<dbReference type="InterPro" id="IPR015300">
    <property type="entry name" value="DNA-bd_pseudobarrel_sf"/>
</dbReference>
<proteinExistence type="predicted"/>
<evidence type="ECO:0000256" key="4">
    <source>
        <dbReference type="ARBA" id="ARBA00023163"/>
    </source>
</evidence>
<dbReference type="OrthoDB" id="1090008at2759"/>
<dbReference type="PROSITE" id="PS50863">
    <property type="entry name" value="B3"/>
    <property type="match status" value="1"/>
</dbReference>
<dbReference type="Gene3D" id="2.40.330.10">
    <property type="entry name" value="DNA-binding pseudobarrel domain"/>
    <property type="match status" value="1"/>
</dbReference>
<comment type="caution">
    <text evidence="8">The sequence shown here is derived from an EMBL/GenBank/DDBJ whole genome shotgun (WGS) entry which is preliminary data.</text>
</comment>
<dbReference type="SUPFAM" id="SSF101936">
    <property type="entry name" value="DNA-binding pseudobarrel domain"/>
    <property type="match status" value="1"/>
</dbReference>
<dbReference type="GO" id="GO:0005634">
    <property type="term" value="C:nucleus"/>
    <property type="evidence" value="ECO:0007669"/>
    <property type="project" value="UniProtKB-SubCell"/>
</dbReference>
<feature type="domain" description="TF-B3" evidence="7">
    <location>
        <begin position="157"/>
        <end position="225"/>
    </location>
</feature>
<evidence type="ECO:0000256" key="6">
    <source>
        <dbReference type="SAM" id="MobiDB-lite"/>
    </source>
</evidence>
<dbReference type="Proteomes" id="UP000467841">
    <property type="component" value="Unassembled WGS sequence"/>
</dbReference>
<keyword evidence="2" id="KW-0805">Transcription regulation</keyword>
<reference evidence="8" key="1">
    <citation type="submission" date="2020-01" db="EMBL/GenBank/DDBJ databases">
        <authorList>
            <person name="Mishra B."/>
        </authorList>
    </citation>
    <scope>NUCLEOTIDE SEQUENCE [LARGE SCALE GENOMIC DNA]</scope>
</reference>
<name>A0A6D2IDZ1_9BRAS</name>